<gene>
    <name evidence="1" type="ORF">GCM10025759_15230</name>
</gene>
<proteinExistence type="predicted"/>
<reference evidence="2" key="1">
    <citation type="journal article" date="2019" name="Int. J. Syst. Evol. Microbiol.">
        <title>The Global Catalogue of Microorganisms (GCM) 10K type strain sequencing project: providing services to taxonomists for standard genome sequencing and annotation.</title>
        <authorList>
            <consortium name="The Broad Institute Genomics Platform"/>
            <consortium name="The Broad Institute Genome Sequencing Center for Infectious Disease"/>
            <person name="Wu L."/>
            <person name="Ma J."/>
        </authorList>
    </citation>
    <scope>NUCLEOTIDE SEQUENCE [LARGE SCALE GENOMIC DNA]</scope>
    <source>
        <strain evidence="2">JCM 19212</strain>
    </source>
</reference>
<dbReference type="Proteomes" id="UP001501083">
    <property type="component" value="Unassembled WGS sequence"/>
</dbReference>
<evidence type="ECO:0000313" key="2">
    <source>
        <dbReference type="Proteomes" id="UP001501083"/>
    </source>
</evidence>
<keyword evidence="2" id="KW-1185">Reference proteome</keyword>
<sequence>MTSKRPPTEYDPATLHLLDGLSPVRERGPTILNGADLSADELHRLCEILAANKHVWQVEVLDVQLRKTTIFRGQMPPDKWLRDHS</sequence>
<accession>A0ABP9L988</accession>
<dbReference type="EMBL" id="BAABKY010000002">
    <property type="protein sequence ID" value="GAA5073749.1"/>
    <property type="molecule type" value="Genomic_DNA"/>
</dbReference>
<dbReference type="RefSeq" id="WP_158986435.1">
    <property type="nucleotide sequence ID" value="NZ_BAABKY010000002.1"/>
</dbReference>
<protein>
    <submittedName>
        <fullName evidence="1">Uncharacterized protein</fullName>
    </submittedName>
</protein>
<organism evidence="1 2">
    <name type="scientific">Lysobacter panacisoli</name>
    <dbReference type="NCBI Taxonomy" id="1255263"/>
    <lineage>
        <taxon>Bacteria</taxon>
        <taxon>Pseudomonadati</taxon>
        <taxon>Pseudomonadota</taxon>
        <taxon>Gammaproteobacteria</taxon>
        <taxon>Lysobacterales</taxon>
        <taxon>Lysobacteraceae</taxon>
        <taxon>Lysobacter</taxon>
    </lineage>
</organism>
<evidence type="ECO:0000313" key="1">
    <source>
        <dbReference type="EMBL" id="GAA5073749.1"/>
    </source>
</evidence>
<comment type="caution">
    <text evidence="1">The sequence shown here is derived from an EMBL/GenBank/DDBJ whole genome shotgun (WGS) entry which is preliminary data.</text>
</comment>
<name>A0ABP9L988_9GAMM</name>